<name>A0A1M5TSQ6_9FIRM</name>
<dbReference type="Proteomes" id="UP000242520">
    <property type="component" value="Unassembled WGS sequence"/>
</dbReference>
<reference evidence="2" key="1">
    <citation type="submission" date="2016-11" db="EMBL/GenBank/DDBJ databases">
        <authorList>
            <person name="Varghese N."/>
            <person name="Submissions S."/>
        </authorList>
    </citation>
    <scope>NUCLEOTIDE SEQUENCE [LARGE SCALE GENOMIC DNA]</scope>
    <source>
        <strain evidence="2">DSM 15285</strain>
    </source>
</reference>
<evidence type="ECO:0000313" key="1">
    <source>
        <dbReference type="EMBL" id="SHH53822.1"/>
    </source>
</evidence>
<dbReference type="OrthoDB" id="2059911at2"/>
<dbReference type="STRING" id="1123350.SAMN02744040_02286"/>
<evidence type="ECO:0000313" key="2">
    <source>
        <dbReference type="Proteomes" id="UP000242520"/>
    </source>
</evidence>
<dbReference type="SUPFAM" id="SSF52980">
    <property type="entry name" value="Restriction endonuclease-like"/>
    <property type="match status" value="1"/>
</dbReference>
<organism evidence="1 2">
    <name type="scientific">Tepidibacter thalassicus DSM 15285</name>
    <dbReference type="NCBI Taxonomy" id="1123350"/>
    <lineage>
        <taxon>Bacteria</taxon>
        <taxon>Bacillati</taxon>
        <taxon>Bacillota</taxon>
        <taxon>Clostridia</taxon>
        <taxon>Peptostreptococcales</taxon>
        <taxon>Peptostreptococcaceae</taxon>
        <taxon>Tepidibacter</taxon>
    </lineage>
</organism>
<keyword evidence="2" id="KW-1185">Reference proteome</keyword>
<sequence>MNEKQLVQNYDAYVICSTLNQVVNYIPLKMLQDKGVKIGKIINIKVKSKGSRKQFNSDNWDKNLIEVLKDNNEIDKNEILDNKEFKNNIILEREFDFKEYKDFINSKIESLNKILWNITGGQRSTVVAIQEIVRKRYADGKKDVMIYLEGNTNDIIIGTCGENGEIKYTKYDEKYEIKDLTIEKAMKLAGFDLYGKGNKCINYLNRKYVISEKIDKLLDKFYDNYKDINSQKFRLNMIATNKKKGENYGVPVGEEAWKNIIKEYEFMKCLKEGIFEKEGKKEENKNQYQFGYLLEFIIVKKIKEIINEKIREDDKLKGYFIDLKHSLKIRNNYDELKEEKQFCEFDVVLLTKAGQLIIFECKSGGMTGEVAKARHYTSYAVGGVYGTPIVITPLLSIEIEQKDKLDSRKYTNGEDSKNVCKDIYSAIEAAKKSNIDVWGIDELDTKLEKLFEDVTGKE</sequence>
<gene>
    <name evidence="1" type="ORF">SAMN02744040_02286</name>
</gene>
<dbReference type="AlphaFoldDB" id="A0A1M5TSQ6"/>
<proteinExistence type="predicted"/>
<dbReference type="RefSeq" id="WP_072726501.1">
    <property type="nucleotide sequence ID" value="NZ_FQXH01000042.1"/>
</dbReference>
<protein>
    <submittedName>
        <fullName evidence="1">Uncharacterized protein</fullName>
    </submittedName>
</protein>
<accession>A0A1M5TSQ6</accession>
<dbReference type="InterPro" id="IPR011335">
    <property type="entry name" value="Restrct_endonuc-II-like"/>
</dbReference>
<dbReference type="EMBL" id="FQXH01000042">
    <property type="protein sequence ID" value="SHH53822.1"/>
    <property type="molecule type" value="Genomic_DNA"/>
</dbReference>